<feature type="transmembrane region" description="Helical" evidence="1">
    <location>
        <begin position="133"/>
        <end position="153"/>
    </location>
</feature>
<feature type="transmembrane region" description="Helical" evidence="1">
    <location>
        <begin position="92"/>
        <end position="113"/>
    </location>
</feature>
<feature type="transmembrane region" description="Helical" evidence="1">
    <location>
        <begin position="61"/>
        <end position="80"/>
    </location>
</feature>
<keyword evidence="3" id="KW-1185">Reference proteome</keyword>
<name>A0ABU0A3L8_9BACI</name>
<feature type="transmembrane region" description="Helical" evidence="1">
    <location>
        <begin position="205"/>
        <end position="224"/>
    </location>
</feature>
<feature type="transmembrane region" description="Helical" evidence="1">
    <location>
        <begin position="279"/>
        <end position="302"/>
    </location>
</feature>
<feature type="transmembrane region" description="Helical" evidence="1">
    <location>
        <begin position="354"/>
        <end position="385"/>
    </location>
</feature>
<feature type="transmembrane region" description="Helical" evidence="1">
    <location>
        <begin position="251"/>
        <end position="272"/>
    </location>
</feature>
<feature type="transmembrane region" description="Helical" evidence="1">
    <location>
        <begin position="173"/>
        <end position="198"/>
    </location>
</feature>
<keyword evidence="1" id="KW-1133">Transmembrane helix</keyword>
<evidence type="ECO:0000313" key="3">
    <source>
        <dbReference type="Proteomes" id="UP001230005"/>
    </source>
</evidence>
<comment type="caution">
    <text evidence="2">The sequence shown here is derived from an EMBL/GenBank/DDBJ whole genome shotgun (WGS) entry which is preliminary data.</text>
</comment>
<feature type="transmembrane region" description="Helical" evidence="1">
    <location>
        <begin position="438"/>
        <end position="458"/>
    </location>
</feature>
<dbReference type="EMBL" id="JAUSUG010000049">
    <property type="protein sequence ID" value="MDQ0258090.1"/>
    <property type="molecule type" value="Genomic_DNA"/>
</dbReference>
<accession>A0ABU0A3L8</accession>
<keyword evidence="1" id="KW-0472">Membrane</keyword>
<evidence type="ECO:0000256" key="1">
    <source>
        <dbReference type="SAM" id="Phobius"/>
    </source>
</evidence>
<feature type="transmembrane region" description="Helical" evidence="1">
    <location>
        <begin position="37"/>
        <end position="54"/>
    </location>
</feature>
<evidence type="ECO:0000313" key="2">
    <source>
        <dbReference type="EMBL" id="MDQ0258090.1"/>
    </source>
</evidence>
<organism evidence="2 3">
    <name type="scientific">Evansella vedderi</name>
    <dbReference type="NCBI Taxonomy" id="38282"/>
    <lineage>
        <taxon>Bacteria</taxon>
        <taxon>Bacillati</taxon>
        <taxon>Bacillota</taxon>
        <taxon>Bacilli</taxon>
        <taxon>Bacillales</taxon>
        <taxon>Bacillaceae</taxon>
        <taxon>Evansella</taxon>
    </lineage>
</organism>
<gene>
    <name evidence="2" type="ORF">J2S74_005554</name>
</gene>
<proteinExistence type="predicted"/>
<feature type="transmembrane region" description="Helical" evidence="1">
    <location>
        <begin position="12"/>
        <end position="31"/>
    </location>
</feature>
<dbReference type="Proteomes" id="UP001230005">
    <property type="component" value="Unassembled WGS sequence"/>
</dbReference>
<feature type="transmembrane region" description="Helical" evidence="1">
    <location>
        <begin position="322"/>
        <end position="347"/>
    </location>
</feature>
<feature type="transmembrane region" description="Helical" evidence="1">
    <location>
        <begin position="397"/>
        <end position="417"/>
    </location>
</feature>
<dbReference type="RefSeq" id="WP_307332841.1">
    <property type="nucleotide sequence ID" value="NZ_JAUSUG010000049.1"/>
</dbReference>
<reference evidence="2 3" key="1">
    <citation type="submission" date="2023-07" db="EMBL/GenBank/DDBJ databases">
        <title>Genomic Encyclopedia of Type Strains, Phase IV (KMG-IV): sequencing the most valuable type-strain genomes for metagenomic binning, comparative biology and taxonomic classification.</title>
        <authorList>
            <person name="Goeker M."/>
        </authorList>
    </citation>
    <scope>NUCLEOTIDE SEQUENCE [LARGE SCALE GENOMIC DNA]</scope>
    <source>
        <strain evidence="2 3">DSM 9768</strain>
    </source>
</reference>
<keyword evidence="1" id="KW-0812">Transmembrane</keyword>
<protein>
    <submittedName>
        <fullName evidence="2">Uncharacterized protein</fullName>
    </submittedName>
</protein>
<sequence length="461" mass="51692">MTITEQKFFFRILGICCYVTTILYLVEHFIISDIIRYTYSFLGFTLLVCSILFIPNVNRIVIIALLISGSIFFYIERISFGEILLSFGENINLLSLFLLIPLIGTFMSTAGYLSALKEKVQKWEKKGGKHPYFISFSLTATIGVLLNFGSMAIVKRIADESFSSYRDQKLTIIIMRGFGFCMLWSPYFVNVGLVLVLFELSWFDIGGYGLALSLIYLFMCVIMFKGTVFPDDPIVEHNHDHDLNSNTGQSLIPFITFCIVLIFLSLLLDYMLEVNMLTVVSLLAVIFPLIWALFTKLFFFYAHDVFEQVQASFSRIKNELAVFISAGFFGVAISNTELGTHISTLLFQISFGSVYLLTVFIVLLATLLAQVGIHPVIIIIGIGSALTPDKFGVSGEYLALVLLIAWTVAAQLSPFSGQVLMASRLMGKTPIVLVKHNFRFVFFLGILLTAALYGFYIIGLL</sequence>